<sequence>MPPKGAPRGRGAGRGRGRGGKAAASTAPEGDQPSTDTGIEGTASSADPATNNASTQPSPNSSPVDVPTETPASTPNQPPIQRAPSSRGRGDSARGASSSRGRGDSTAGAAKSKFKPKIIRRDQSERDLLQQQAEKRAEQLRKDAEFKASRAAKAMMRGRGRGRGDAMGRGTLLGRGGGGTASGPFAMAPDEIKRSGGDFTGFSVSSSGGGGGGGGGGGSGGRSGGFSTSKGIKTEGGGSWGSGGGSGGRGRNPGDADFYEPNYPDEDDGPRIDIERINLVSDDDEPVVTSVAKVNKSKAAPGRGGLRPVRLDRVEHKERVAIVNTDSAVKLPDDEDDSDVVMADGNAASRIAPPVEPQREWKGVYLDDEDIKVKPEEDASLVLASIPSPELKKAELVAGAKSEIVSPVAKKTRSHSHSKKKKDKKPVLQTEEDKAEYERHLEDVAILANELGGLQAARADTDGDINMEGGTEGQVDQKEGRLYLFQFPPILPPLCHPDEAGGDVEIVGATSHDNEFTKLEGQEEEVVIKTENKDDFFQGREQLVSEEGFIGKLIVRESGKVELSWGGTSLVVGRGVESGFLSTVVVTDDRPGMDEGVAMGMGKVMGKFVVTPDFEKMI</sequence>
<dbReference type="STRING" id="1849047.A0A3D8SQG9"/>
<reference evidence="6 7" key="1">
    <citation type="journal article" date="2018" name="IMA Fungus">
        <title>IMA Genome-F 9: Draft genome sequence of Annulohypoxylon stygium, Aspergillus mulundensis, Berkeleyomyces basicola (syn. Thielaviopsis basicola), Ceratocystis smalleyi, two Cercospora beticola strains, Coleophoma cylindrospora, Fusarium fracticaudum, Phialophora cf. hyalina, and Morchella septimelata.</title>
        <authorList>
            <person name="Wingfield B.D."/>
            <person name="Bills G.F."/>
            <person name="Dong Y."/>
            <person name="Huang W."/>
            <person name="Nel W.J."/>
            <person name="Swalarsk-Parry B.S."/>
            <person name="Vaghefi N."/>
            <person name="Wilken P.M."/>
            <person name="An Z."/>
            <person name="de Beer Z.W."/>
            <person name="De Vos L."/>
            <person name="Chen L."/>
            <person name="Duong T.A."/>
            <person name="Gao Y."/>
            <person name="Hammerbacher A."/>
            <person name="Kikkert J.R."/>
            <person name="Li Y."/>
            <person name="Li H."/>
            <person name="Li K."/>
            <person name="Li Q."/>
            <person name="Liu X."/>
            <person name="Ma X."/>
            <person name="Naidoo K."/>
            <person name="Pethybridge S.J."/>
            <person name="Sun J."/>
            <person name="Steenkamp E.T."/>
            <person name="van der Nest M.A."/>
            <person name="van Wyk S."/>
            <person name="Wingfield M.J."/>
            <person name="Xiong C."/>
            <person name="Yue Q."/>
            <person name="Zhang X."/>
        </authorList>
    </citation>
    <scope>NUCLEOTIDE SEQUENCE [LARGE SCALE GENOMIC DNA]</scope>
    <source>
        <strain evidence="6 7">BP6252</strain>
    </source>
</reference>
<dbReference type="PANTHER" id="PTHR13408">
    <property type="entry name" value="DNA-DIRECTED RNA POLYMERASE III"/>
    <property type="match status" value="1"/>
</dbReference>
<feature type="compositionally biased region" description="Gly residues" evidence="5">
    <location>
        <begin position="165"/>
        <end position="181"/>
    </location>
</feature>
<feature type="compositionally biased region" description="Gly residues" evidence="5">
    <location>
        <begin position="234"/>
        <end position="251"/>
    </location>
</feature>
<dbReference type="GO" id="GO:0042797">
    <property type="term" value="P:tRNA transcription by RNA polymerase III"/>
    <property type="evidence" value="ECO:0007669"/>
    <property type="project" value="TreeGrafter"/>
</dbReference>
<dbReference type="GO" id="GO:0005666">
    <property type="term" value="C:RNA polymerase III complex"/>
    <property type="evidence" value="ECO:0007669"/>
    <property type="project" value="InterPro"/>
</dbReference>
<keyword evidence="4" id="KW-0539">Nucleus</keyword>
<feature type="compositionally biased region" description="Basic and acidic residues" evidence="5">
    <location>
        <begin position="119"/>
        <end position="148"/>
    </location>
</feature>
<organism evidence="6 7">
    <name type="scientific">Coleophoma cylindrospora</name>
    <dbReference type="NCBI Taxonomy" id="1849047"/>
    <lineage>
        <taxon>Eukaryota</taxon>
        <taxon>Fungi</taxon>
        <taxon>Dikarya</taxon>
        <taxon>Ascomycota</taxon>
        <taxon>Pezizomycotina</taxon>
        <taxon>Leotiomycetes</taxon>
        <taxon>Helotiales</taxon>
        <taxon>Dermateaceae</taxon>
        <taxon>Coleophoma</taxon>
    </lineage>
</organism>
<evidence type="ECO:0000313" key="6">
    <source>
        <dbReference type="EMBL" id="RDW88555.1"/>
    </source>
</evidence>
<dbReference type="Pfam" id="PF05132">
    <property type="entry name" value="RNA_pol_Rpc4"/>
    <property type="match status" value="1"/>
</dbReference>
<dbReference type="EMBL" id="PDLM01000001">
    <property type="protein sequence ID" value="RDW88555.1"/>
    <property type="molecule type" value="Genomic_DNA"/>
</dbReference>
<gene>
    <name evidence="6" type="ORF">BP6252_00587</name>
</gene>
<keyword evidence="3" id="KW-0804">Transcription</keyword>
<dbReference type="PANTHER" id="PTHR13408:SF0">
    <property type="entry name" value="DNA-DIRECTED RNA POLYMERASE III SUBUNIT RPC4"/>
    <property type="match status" value="1"/>
</dbReference>
<evidence type="ECO:0000256" key="5">
    <source>
        <dbReference type="SAM" id="MobiDB-lite"/>
    </source>
</evidence>
<feature type="region of interest" description="Disordered" evidence="5">
    <location>
        <begin position="1"/>
        <end position="271"/>
    </location>
</feature>
<proteinExistence type="predicted"/>
<accession>A0A3D8SQG9</accession>
<evidence type="ECO:0000256" key="3">
    <source>
        <dbReference type="ARBA" id="ARBA00023163"/>
    </source>
</evidence>
<evidence type="ECO:0000256" key="1">
    <source>
        <dbReference type="ARBA" id="ARBA00004123"/>
    </source>
</evidence>
<evidence type="ECO:0000256" key="4">
    <source>
        <dbReference type="ARBA" id="ARBA00023242"/>
    </source>
</evidence>
<evidence type="ECO:0000313" key="7">
    <source>
        <dbReference type="Proteomes" id="UP000256645"/>
    </source>
</evidence>
<comment type="caution">
    <text evidence="6">The sequence shown here is derived from an EMBL/GenBank/DDBJ whole genome shotgun (WGS) entry which is preliminary data.</text>
</comment>
<feature type="compositionally biased region" description="Basic residues" evidence="5">
    <location>
        <begin position="410"/>
        <end position="424"/>
    </location>
</feature>
<keyword evidence="7" id="KW-1185">Reference proteome</keyword>
<keyword evidence="2" id="KW-0240">DNA-directed RNA polymerase</keyword>
<comment type="subcellular location">
    <subcellularLocation>
        <location evidence="1">Nucleus</location>
    </subcellularLocation>
</comment>
<evidence type="ECO:0008006" key="8">
    <source>
        <dbReference type="Google" id="ProtNLM"/>
    </source>
</evidence>
<dbReference type="OrthoDB" id="5836119at2759"/>
<protein>
    <recommendedName>
        <fullName evidence="8">DNA-directed RNA polymerase III RPC4</fullName>
    </recommendedName>
</protein>
<feature type="compositionally biased region" description="Low complexity" evidence="5">
    <location>
        <begin position="82"/>
        <end position="110"/>
    </location>
</feature>
<dbReference type="GO" id="GO:0003677">
    <property type="term" value="F:DNA binding"/>
    <property type="evidence" value="ECO:0007669"/>
    <property type="project" value="InterPro"/>
</dbReference>
<dbReference type="InterPro" id="IPR007811">
    <property type="entry name" value="RPC4"/>
</dbReference>
<feature type="region of interest" description="Disordered" evidence="5">
    <location>
        <begin position="406"/>
        <end position="435"/>
    </location>
</feature>
<feature type="compositionally biased region" description="Gly residues" evidence="5">
    <location>
        <begin position="207"/>
        <end position="224"/>
    </location>
</feature>
<evidence type="ECO:0000256" key="2">
    <source>
        <dbReference type="ARBA" id="ARBA00022478"/>
    </source>
</evidence>
<feature type="compositionally biased region" description="Polar residues" evidence="5">
    <location>
        <begin position="32"/>
        <end position="63"/>
    </location>
</feature>
<dbReference type="AlphaFoldDB" id="A0A3D8SQG9"/>
<dbReference type="Proteomes" id="UP000256645">
    <property type="component" value="Unassembled WGS sequence"/>
</dbReference>
<name>A0A3D8SQG9_9HELO</name>